<sequence>MTEQAVDQAQPTISPEEMEKMRQEWVRTQFQKANRFLAEKGVIPSKVLADESRYLAPYLAIWKMESKRPSAKTYWVMSGDLPSDFVDVKVAKTARDAIRHFSMMWQMQAENLIRSGAVQRDATQAKFAQLLVSRAESLYRMHNDEKLWNTNA</sequence>
<protein>
    <submittedName>
        <fullName evidence="1">DUF4826 domain-containing protein</fullName>
    </submittedName>
</protein>
<dbReference type="EMBL" id="CP022358">
    <property type="protein sequence ID" value="ASK69530.1"/>
    <property type="molecule type" value="Genomic_DNA"/>
</dbReference>
<name>A0A220UNF6_9GAMM</name>
<dbReference type="Pfam" id="PF16108">
    <property type="entry name" value="DUF4826"/>
    <property type="match status" value="1"/>
</dbReference>
<evidence type="ECO:0000313" key="2">
    <source>
        <dbReference type="Proteomes" id="UP000198367"/>
    </source>
</evidence>
<dbReference type="Proteomes" id="UP000198367">
    <property type="component" value="Chromosome"/>
</dbReference>
<keyword evidence="2" id="KW-1185">Reference proteome</keyword>
<evidence type="ECO:0000313" key="1">
    <source>
        <dbReference type="EMBL" id="ASK69530.1"/>
    </source>
</evidence>
<accession>A0A220UNF6</accession>
<gene>
    <name evidence="1" type="ORF">CF168_12005</name>
</gene>
<dbReference type="AlphaFoldDB" id="A0A220UNF6"/>
<dbReference type="RefSeq" id="WP_023265484.1">
    <property type="nucleotide sequence ID" value="NZ_CP022358.1"/>
</dbReference>
<organism evidence="1 2">
    <name type="scientific">Shewanella bicestrii</name>
    <dbReference type="NCBI Taxonomy" id="2018305"/>
    <lineage>
        <taxon>Bacteria</taxon>
        <taxon>Pseudomonadati</taxon>
        <taxon>Pseudomonadota</taxon>
        <taxon>Gammaproteobacteria</taxon>
        <taxon>Alteromonadales</taxon>
        <taxon>Shewanellaceae</taxon>
        <taxon>Shewanella</taxon>
    </lineage>
</organism>
<proteinExistence type="predicted"/>
<dbReference type="InterPro" id="IPR032251">
    <property type="entry name" value="DUF4826"/>
</dbReference>
<dbReference type="KEGG" id="sbj:CF168_12005"/>
<reference evidence="1 2" key="1">
    <citation type="submission" date="2017-07" db="EMBL/GenBank/DDBJ databases">
        <title>Phenotypical and genomic characterization of a clinical isolate of Shewanella bicestrii sp. nov. producing an extended-spectrum beta-lactamase and a new oxacillinase variant.</title>
        <authorList>
            <person name="Jousset A.B."/>
            <person name="Bonnin R.A."/>
            <person name="Girlich D."/>
            <person name="Dabos L."/>
            <person name="Potron A."/>
            <person name="Dortet L."/>
            <person name="Glaser P."/>
            <person name="Naas T."/>
        </authorList>
    </citation>
    <scope>NUCLEOTIDE SEQUENCE [LARGE SCALE GENOMIC DNA]</scope>
    <source>
        <strain evidence="1 2">JAB-1</strain>
    </source>
</reference>